<dbReference type="EMBL" id="VSSQ01000524">
    <property type="protein sequence ID" value="MPL96758.1"/>
    <property type="molecule type" value="Genomic_DNA"/>
</dbReference>
<proteinExistence type="predicted"/>
<organism evidence="1">
    <name type="scientific">bioreactor metagenome</name>
    <dbReference type="NCBI Taxonomy" id="1076179"/>
    <lineage>
        <taxon>unclassified sequences</taxon>
        <taxon>metagenomes</taxon>
        <taxon>ecological metagenomes</taxon>
    </lineage>
</organism>
<evidence type="ECO:0008006" key="2">
    <source>
        <dbReference type="Google" id="ProtNLM"/>
    </source>
</evidence>
<sequence length="268" mass="30314">MRIFFLSIIIAGNLFFSGCTDENAVDSRFRLKEYVSGYAQSGLYKTFSSNSSTIHCCVIEYKNGKVSKVTHKNSVWLPMSAVEGFSENTSIDSYHEYFYEGNSVEIIRKINSSEISYTPDTVQLTLDDQGRIIKKINCNTKDTTTYFYSESGLLNKSVSYNGTRSSITRTFFFDSNNNLVSINGEIESGDGNKIHVNEYFEEFDTGINGFKESGIIEGAFIRSLSQNNFNVYTSAIYHNNILIDSMMVRLPVTYSDKDYPVYGNCLTK</sequence>
<evidence type="ECO:0000313" key="1">
    <source>
        <dbReference type="EMBL" id="MPL96758.1"/>
    </source>
</evidence>
<accession>A0A644VZN8</accession>
<reference evidence="1" key="1">
    <citation type="submission" date="2019-08" db="EMBL/GenBank/DDBJ databases">
        <authorList>
            <person name="Kucharzyk K."/>
            <person name="Murdoch R.W."/>
            <person name="Higgins S."/>
            <person name="Loffler F."/>
        </authorList>
    </citation>
    <scope>NUCLEOTIDE SEQUENCE</scope>
</reference>
<dbReference type="Gene3D" id="2.180.10.10">
    <property type="entry name" value="RHS repeat-associated core"/>
    <property type="match status" value="1"/>
</dbReference>
<gene>
    <name evidence="1" type="ORF">SDC9_42940</name>
</gene>
<protein>
    <recommendedName>
        <fullName evidence="2">DUF4595 domain-containing protein</fullName>
    </recommendedName>
</protein>
<comment type="caution">
    <text evidence="1">The sequence shown here is derived from an EMBL/GenBank/DDBJ whole genome shotgun (WGS) entry which is preliminary data.</text>
</comment>
<name>A0A644VZN8_9ZZZZ</name>
<dbReference type="PROSITE" id="PS51257">
    <property type="entry name" value="PROKAR_LIPOPROTEIN"/>
    <property type="match status" value="1"/>
</dbReference>
<dbReference type="AlphaFoldDB" id="A0A644VZN8"/>